<dbReference type="AlphaFoldDB" id="A0A1M5NXU0"/>
<gene>
    <name evidence="3" type="ORF">SAMN04488068_1905</name>
</gene>
<evidence type="ECO:0000259" key="2">
    <source>
        <dbReference type="Pfam" id="PF00561"/>
    </source>
</evidence>
<protein>
    <submittedName>
        <fullName evidence="3">Pimeloyl-ACP methyl ester carboxylesterase</fullName>
    </submittedName>
</protein>
<dbReference type="InterPro" id="IPR029058">
    <property type="entry name" value="AB_hydrolase_fold"/>
</dbReference>
<dbReference type="EMBL" id="FQWZ01000004">
    <property type="protein sequence ID" value="SHG94009.1"/>
    <property type="molecule type" value="Genomic_DNA"/>
</dbReference>
<dbReference type="InterPro" id="IPR000073">
    <property type="entry name" value="AB_hydrolase_1"/>
</dbReference>
<evidence type="ECO:0000256" key="1">
    <source>
        <dbReference type="ARBA" id="ARBA00022801"/>
    </source>
</evidence>
<name>A0A1M5NXU0_9GAMM</name>
<organism evidence="3 4">
    <name type="scientific">Hydrocarboniphaga daqingensis</name>
    <dbReference type="NCBI Taxonomy" id="490188"/>
    <lineage>
        <taxon>Bacteria</taxon>
        <taxon>Pseudomonadati</taxon>
        <taxon>Pseudomonadota</taxon>
        <taxon>Gammaproteobacteria</taxon>
        <taxon>Nevskiales</taxon>
        <taxon>Nevskiaceae</taxon>
        <taxon>Hydrocarboniphaga</taxon>
    </lineage>
</organism>
<evidence type="ECO:0000313" key="4">
    <source>
        <dbReference type="Proteomes" id="UP000199758"/>
    </source>
</evidence>
<keyword evidence="1" id="KW-0378">Hydrolase</keyword>
<proteinExistence type="predicted"/>
<dbReference type="GO" id="GO:0016787">
    <property type="term" value="F:hydrolase activity"/>
    <property type="evidence" value="ECO:0007669"/>
    <property type="project" value="UniProtKB-KW"/>
</dbReference>
<feature type="domain" description="AB hydrolase-1" evidence="2">
    <location>
        <begin position="30"/>
        <end position="160"/>
    </location>
</feature>
<dbReference type="STRING" id="490188.SAMN04488068_1905"/>
<dbReference type="PRINTS" id="PR00412">
    <property type="entry name" value="EPOXHYDRLASE"/>
</dbReference>
<dbReference type="SUPFAM" id="SSF53474">
    <property type="entry name" value="alpha/beta-Hydrolases"/>
    <property type="match status" value="1"/>
</dbReference>
<dbReference type="Proteomes" id="UP000199758">
    <property type="component" value="Unassembled WGS sequence"/>
</dbReference>
<dbReference type="RefSeq" id="WP_072896888.1">
    <property type="nucleotide sequence ID" value="NZ_FQWZ01000004.1"/>
</dbReference>
<dbReference type="Gene3D" id="3.40.50.1820">
    <property type="entry name" value="alpha/beta hydrolase"/>
    <property type="match status" value="1"/>
</dbReference>
<dbReference type="Pfam" id="PF00561">
    <property type="entry name" value="Abhydrolase_1"/>
    <property type="match status" value="1"/>
</dbReference>
<dbReference type="OrthoDB" id="9780765at2"/>
<keyword evidence="4" id="KW-1185">Reference proteome</keyword>
<reference evidence="3 4" key="1">
    <citation type="submission" date="2016-11" db="EMBL/GenBank/DDBJ databases">
        <authorList>
            <person name="Jaros S."/>
            <person name="Januszkiewicz K."/>
            <person name="Wedrychowicz H."/>
        </authorList>
    </citation>
    <scope>NUCLEOTIDE SEQUENCE [LARGE SCALE GENOMIC DNA]</scope>
    <source>
        <strain evidence="3 4">CGMCC 1.7049</strain>
    </source>
</reference>
<evidence type="ECO:0000313" key="3">
    <source>
        <dbReference type="EMBL" id="SHG94009.1"/>
    </source>
</evidence>
<dbReference type="PANTHER" id="PTHR43329">
    <property type="entry name" value="EPOXIDE HYDROLASE"/>
    <property type="match status" value="1"/>
</dbReference>
<accession>A0A1M5NXU0</accession>
<sequence>MRDFHNAVPESLAIRANGIDFVCLSLGQGPLVLVLHGFPDRAENFVPLLRDLAAEGYRAVAPYLRGYAPSSMPADGDYSLTALAMDVVALIDELGAEQACVVGHDWGAAVTYAAANLRPDRIRKMVCAAVPHLRRFMLRPSWAQLRRSWYIFAFQFAGSAERRLMRNDFEMLAKGIAVASPGLAFNNAEWWISLKAAFAEPGRLTAALSYYRGLRRLFGDSEVWRLASSPVSVPARLIYGVRDGAVGAEMFSHQEHLFTAGLDVQRMETGHFMQIEQPAAFSQLVIDFLRDD</sequence>
<dbReference type="InterPro" id="IPR000639">
    <property type="entry name" value="Epox_hydrolase-like"/>
</dbReference>